<evidence type="ECO:0000313" key="2">
    <source>
        <dbReference type="EMBL" id="RXW20471.1"/>
    </source>
</evidence>
<accession>A0A4Q2DME9</accession>
<keyword evidence="1" id="KW-0732">Signal</keyword>
<proteinExistence type="predicted"/>
<feature type="chain" id="PRO_5020324732" evidence="1">
    <location>
        <begin position="26"/>
        <end position="177"/>
    </location>
</feature>
<protein>
    <submittedName>
        <fullName evidence="2">Uncharacterized protein</fullName>
    </submittedName>
</protein>
<dbReference type="Proteomes" id="UP000290288">
    <property type="component" value="Unassembled WGS sequence"/>
</dbReference>
<evidence type="ECO:0000256" key="1">
    <source>
        <dbReference type="SAM" id="SignalP"/>
    </source>
</evidence>
<evidence type="ECO:0000313" key="3">
    <source>
        <dbReference type="Proteomes" id="UP000290288"/>
    </source>
</evidence>
<reference evidence="2 3" key="1">
    <citation type="submission" date="2019-01" db="EMBL/GenBank/DDBJ databases">
        <title>Draft genome sequence of Psathyrella aberdarensis IHI B618.</title>
        <authorList>
            <person name="Buettner E."/>
            <person name="Kellner H."/>
        </authorList>
    </citation>
    <scope>NUCLEOTIDE SEQUENCE [LARGE SCALE GENOMIC DNA]</scope>
    <source>
        <strain evidence="2 3">IHI B618</strain>
    </source>
</reference>
<name>A0A4Q2DME9_9AGAR</name>
<dbReference type="EMBL" id="SDEE01000147">
    <property type="protein sequence ID" value="RXW20471.1"/>
    <property type="molecule type" value="Genomic_DNA"/>
</dbReference>
<sequence length="177" mass="19463">MSPISISQLVLLATLLISTSTSVTAMPIDTVDMVELEERQGVSCYPMQLEQLKKRTDYLVASDSSSFSMLLVPAWNKVVEYARDTWGEGGGPTLNPPEYADRGADACMDEPRIKIEWAQQPSCSSIKTLGEGMTKGADATISFVQKTGSEQSGSWTVTSAYTYYLFLRSRIKLSKLI</sequence>
<keyword evidence="3" id="KW-1185">Reference proteome</keyword>
<comment type="caution">
    <text evidence="2">The sequence shown here is derived from an EMBL/GenBank/DDBJ whole genome shotgun (WGS) entry which is preliminary data.</text>
</comment>
<organism evidence="2 3">
    <name type="scientific">Candolleomyces aberdarensis</name>
    <dbReference type="NCBI Taxonomy" id="2316362"/>
    <lineage>
        <taxon>Eukaryota</taxon>
        <taxon>Fungi</taxon>
        <taxon>Dikarya</taxon>
        <taxon>Basidiomycota</taxon>
        <taxon>Agaricomycotina</taxon>
        <taxon>Agaricomycetes</taxon>
        <taxon>Agaricomycetidae</taxon>
        <taxon>Agaricales</taxon>
        <taxon>Agaricineae</taxon>
        <taxon>Psathyrellaceae</taxon>
        <taxon>Candolleomyces</taxon>
    </lineage>
</organism>
<dbReference type="AlphaFoldDB" id="A0A4Q2DME9"/>
<feature type="signal peptide" evidence="1">
    <location>
        <begin position="1"/>
        <end position="25"/>
    </location>
</feature>
<dbReference type="OrthoDB" id="3010635at2759"/>
<gene>
    <name evidence="2" type="ORF">EST38_g5382</name>
</gene>